<sequence>MGIQRKTLSLFYCDGDIHACLGDQGSRTVFRGGGQALAEWNGSAESNVSLLSVSESGSVNGMAHQGEWERFDYTAYGHCSSLSSGHSLLGFNGEYYGNLINGYLLGNGYRFFNGLRFYSPDSFSPFRVLNAYGYCDGDPINYTDSSGHLRVWFRSPAYKRSKKLMRQLDSMASEFQVMTNKLKHDPRLDRTSKIKKRFISDLTPMEESAKSLMSNLAGLAGTSPENFTRASAKVDYPSMRKRLAKAINEYVFTYELMLFKIRIQRPGKLRLSHSQSYRGSPAGGETSSGALRRTRSVDEGLNLSNEGSAIRKV</sequence>
<dbReference type="InterPro" id="IPR022385">
    <property type="entry name" value="Rhs_assc_core"/>
</dbReference>
<dbReference type="NCBIfam" id="TIGR03696">
    <property type="entry name" value="Rhs_assc_core"/>
    <property type="match status" value="1"/>
</dbReference>
<evidence type="ECO:0000256" key="1">
    <source>
        <dbReference type="SAM" id="MobiDB-lite"/>
    </source>
</evidence>
<name>A0AAJ5IM45_9PSED</name>
<gene>
    <name evidence="2" type="ORF">NOV18_04630</name>
</gene>
<feature type="region of interest" description="Disordered" evidence="1">
    <location>
        <begin position="272"/>
        <end position="313"/>
    </location>
</feature>
<protein>
    <submittedName>
        <fullName evidence="2">RHS repeat-associated core domain-containing protein</fullName>
    </submittedName>
</protein>
<organism evidence="2 3">
    <name type="scientific">Pseudomonas asiatica</name>
    <dbReference type="NCBI Taxonomy" id="2219225"/>
    <lineage>
        <taxon>Bacteria</taxon>
        <taxon>Pseudomonadati</taxon>
        <taxon>Pseudomonadota</taxon>
        <taxon>Gammaproteobacteria</taxon>
        <taxon>Pseudomonadales</taxon>
        <taxon>Pseudomonadaceae</taxon>
        <taxon>Pseudomonas</taxon>
    </lineage>
</organism>
<evidence type="ECO:0000313" key="2">
    <source>
        <dbReference type="EMBL" id="UUC19799.1"/>
    </source>
</evidence>
<proteinExistence type="predicted"/>
<dbReference type="AlphaFoldDB" id="A0AAJ5IM45"/>
<dbReference type="Proteomes" id="UP001058744">
    <property type="component" value="Chromosome"/>
</dbReference>
<dbReference type="RefSeq" id="WP_100413265.1">
    <property type="nucleotide sequence ID" value="NZ_BQHQ01000011.1"/>
</dbReference>
<dbReference type="Gene3D" id="2.180.10.10">
    <property type="entry name" value="RHS repeat-associated core"/>
    <property type="match status" value="1"/>
</dbReference>
<evidence type="ECO:0000313" key="3">
    <source>
        <dbReference type="Proteomes" id="UP001058744"/>
    </source>
</evidence>
<reference evidence="2" key="1">
    <citation type="submission" date="2022-07" db="EMBL/GenBank/DDBJ databases">
        <title>Complete genome of MD9.</title>
        <authorList>
            <person name="Cao G."/>
        </authorList>
    </citation>
    <scope>NUCLEOTIDE SEQUENCE</scope>
    <source>
        <strain evidence="2">MD9</strain>
    </source>
</reference>
<dbReference type="EMBL" id="CP101700">
    <property type="protein sequence ID" value="UUC19799.1"/>
    <property type="molecule type" value="Genomic_DNA"/>
</dbReference>
<accession>A0AAJ5IM45</accession>